<dbReference type="PROSITE" id="PS50850">
    <property type="entry name" value="MFS"/>
    <property type="match status" value="1"/>
</dbReference>
<evidence type="ECO:0000256" key="5">
    <source>
        <dbReference type="SAM" id="MobiDB-lite"/>
    </source>
</evidence>
<evidence type="ECO:0000259" key="7">
    <source>
        <dbReference type="PROSITE" id="PS50850"/>
    </source>
</evidence>
<dbReference type="STRING" id="703135.A0A2A9NMC5"/>
<feature type="domain" description="Major facilitator superfamily (MFS) profile" evidence="7">
    <location>
        <begin position="43"/>
        <end position="561"/>
    </location>
</feature>
<dbReference type="SUPFAM" id="SSF103473">
    <property type="entry name" value="MFS general substrate transporter"/>
    <property type="match status" value="1"/>
</dbReference>
<keyword evidence="2 6" id="KW-0812">Transmembrane</keyword>
<evidence type="ECO:0000256" key="1">
    <source>
        <dbReference type="ARBA" id="ARBA00004141"/>
    </source>
</evidence>
<evidence type="ECO:0000313" key="8">
    <source>
        <dbReference type="EMBL" id="PFH50474.1"/>
    </source>
</evidence>
<dbReference type="InterPro" id="IPR011701">
    <property type="entry name" value="MFS"/>
</dbReference>
<name>A0A2A9NMC5_9AGAR</name>
<accession>A0A2A9NMC5</accession>
<feature type="transmembrane region" description="Helical" evidence="6">
    <location>
        <begin position="194"/>
        <end position="217"/>
    </location>
</feature>
<evidence type="ECO:0000313" key="9">
    <source>
        <dbReference type="Proteomes" id="UP000242287"/>
    </source>
</evidence>
<feature type="transmembrane region" description="Helical" evidence="6">
    <location>
        <begin position="109"/>
        <end position="127"/>
    </location>
</feature>
<dbReference type="InterPro" id="IPR020846">
    <property type="entry name" value="MFS_dom"/>
</dbReference>
<evidence type="ECO:0000256" key="2">
    <source>
        <dbReference type="ARBA" id="ARBA00022692"/>
    </source>
</evidence>
<comment type="subcellular location">
    <subcellularLocation>
        <location evidence="1">Membrane</location>
        <topology evidence="1">Multi-pass membrane protein</topology>
    </subcellularLocation>
</comment>
<evidence type="ECO:0000256" key="3">
    <source>
        <dbReference type="ARBA" id="ARBA00022989"/>
    </source>
</evidence>
<feature type="transmembrane region" description="Helical" evidence="6">
    <location>
        <begin position="43"/>
        <end position="66"/>
    </location>
</feature>
<dbReference type="PANTHER" id="PTHR23502:SF181">
    <property type="entry name" value="MAJOR FACILITATOR SUPERFAMILY (MFS) PROFILE DOMAIN-CONTAINING PROTEIN"/>
    <property type="match status" value="1"/>
</dbReference>
<reference evidence="8 9" key="1">
    <citation type="submission" date="2014-02" db="EMBL/GenBank/DDBJ databases">
        <title>Transposable element dynamics among asymbiotic and ectomycorrhizal Amanita fungi.</title>
        <authorList>
            <consortium name="DOE Joint Genome Institute"/>
            <person name="Hess J."/>
            <person name="Skrede I."/>
            <person name="Wolfe B."/>
            <person name="LaButti K."/>
            <person name="Ohm R.A."/>
            <person name="Grigoriev I.V."/>
            <person name="Pringle A."/>
        </authorList>
    </citation>
    <scope>NUCLEOTIDE SEQUENCE [LARGE SCALE GENOMIC DNA]</scope>
    <source>
        <strain evidence="8 9">SKay4041</strain>
    </source>
</reference>
<feature type="transmembrane region" description="Helical" evidence="6">
    <location>
        <begin position="167"/>
        <end position="188"/>
    </location>
</feature>
<gene>
    <name evidence="8" type="ORF">AMATHDRAFT_3957</name>
</gene>
<dbReference type="Gene3D" id="1.20.1250.20">
    <property type="entry name" value="MFS general substrate transporter like domains"/>
    <property type="match status" value="1"/>
</dbReference>
<dbReference type="GO" id="GO:0005886">
    <property type="term" value="C:plasma membrane"/>
    <property type="evidence" value="ECO:0007669"/>
    <property type="project" value="TreeGrafter"/>
</dbReference>
<evidence type="ECO:0000256" key="4">
    <source>
        <dbReference type="ARBA" id="ARBA00023136"/>
    </source>
</evidence>
<dbReference type="InterPro" id="IPR036259">
    <property type="entry name" value="MFS_trans_sf"/>
</dbReference>
<dbReference type="GO" id="GO:0022857">
    <property type="term" value="F:transmembrane transporter activity"/>
    <property type="evidence" value="ECO:0007669"/>
    <property type="project" value="InterPro"/>
</dbReference>
<sequence>MAESNPQRPRRLRLDSAGLPLIPQPSDSPFDPLNYPTWLKCAILLQVSILTFLATMNIAIVNPAVVPLSQEFHISHVAATYQATIAIGVSALGPLLFTPVANVYGRRPVYLITILIGFVTAVGAAQATSYGGLIAARAINGFGTSSSMSLGAGTVVDLFFVHQRGKAMGVFTLMLTNGAHLAPIIGGYVARDRGWRWCIWVGAILNGIGFLVCLFLLPETLFDRSLLVETEPSTPIPSKSLDNDTQSSSQNSFDERPQFTLSVYLKRLWLWDLGYAYSGHNIGSKGPRRKIRLREFIIEPMTMLKYPSVTFPALYYAVSYGYASFEPGLTMATLFTEIYNFNVVRNGLANGVSLLVGASLGELCSGPVTDSMMQRARRRAYEARANDRQSGSLDKDSSKEKTMMELVETSSSEEQDDGGAKIPAEVRLQDVSVENHFPLFISLMVDLLDGLTIHFETTFIAPCIGVAIACFGIAATATGHEVTTSAFASSKLPFLMGNSFNTSPDYACSVFRQLFGLPIGFYAIPFGREIGFALASMVFAIICLVTFIPVLALMFRGAKWRKALGEPKKIS</sequence>
<feature type="compositionally biased region" description="Basic and acidic residues" evidence="5">
    <location>
        <begin position="379"/>
        <end position="403"/>
    </location>
</feature>
<feature type="transmembrane region" description="Helical" evidence="6">
    <location>
        <begin position="78"/>
        <end position="97"/>
    </location>
</feature>
<proteinExistence type="predicted"/>
<dbReference type="Pfam" id="PF07690">
    <property type="entry name" value="MFS_1"/>
    <property type="match status" value="1"/>
</dbReference>
<dbReference type="Proteomes" id="UP000242287">
    <property type="component" value="Unassembled WGS sequence"/>
</dbReference>
<dbReference type="OrthoDB" id="2585655at2759"/>
<evidence type="ECO:0000256" key="6">
    <source>
        <dbReference type="SAM" id="Phobius"/>
    </source>
</evidence>
<dbReference type="AlphaFoldDB" id="A0A2A9NMC5"/>
<dbReference type="PANTHER" id="PTHR23502">
    <property type="entry name" value="MAJOR FACILITATOR SUPERFAMILY"/>
    <property type="match status" value="1"/>
</dbReference>
<protein>
    <recommendedName>
        <fullName evidence="7">Major facilitator superfamily (MFS) profile domain-containing protein</fullName>
    </recommendedName>
</protein>
<keyword evidence="9" id="KW-1185">Reference proteome</keyword>
<feature type="transmembrane region" description="Helical" evidence="6">
    <location>
        <begin position="530"/>
        <end position="555"/>
    </location>
</feature>
<keyword evidence="4 6" id="KW-0472">Membrane</keyword>
<organism evidence="8 9">
    <name type="scientific">Amanita thiersii Skay4041</name>
    <dbReference type="NCBI Taxonomy" id="703135"/>
    <lineage>
        <taxon>Eukaryota</taxon>
        <taxon>Fungi</taxon>
        <taxon>Dikarya</taxon>
        <taxon>Basidiomycota</taxon>
        <taxon>Agaricomycotina</taxon>
        <taxon>Agaricomycetes</taxon>
        <taxon>Agaricomycetidae</taxon>
        <taxon>Agaricales</taxon>
        <taxon>Pluteineae</taxon>
        <taxon>Amanitaceae</taxon>
        <taxon>Amanita</taxon>
    </lineage>
</organism>
<feature type="compositionally biased region" description="Polar residues" evidence="5">
    <location>
        <begin position="243"/>
        <end position="252"/>
    </location>
</feature>
<keyword evidence="3 6" id="KW-1133">Transmembrane helix</keyword>
<dbReference type="EMBL" id="KZ302003">
    <property type="protein sequence ID" value="PFH50474.1"/>
    <property type="molecule type" value="Genomic_DNA"/>
</dbReference>
<feature type="region of interest" description="Disordered" evidence="5">
    <location>
        <begin position="232"/>
        <end position="253"/>
    </location>
</feature>
<feature type="region of interest" description="Disordered" evidence="5">
    <location>
        <begin position="379"/>
        <end position="421"/>
    </location>
</feature>